<dbReference type="InterPro" id="IPR059101">
    <property type="entry name" value="NFACT-R_2"/>
</dbReference>
<feature type="region of interest" description="Disordered" evidence="3">
    <location>
        <begin position="361"/>
        <end position="388"/>
    </location>
</feature>
<reference evidence="6 7" key="1">
    <citation type="submission" date="2016-10" db="EMBL/GenBank/DDBJ databases">
        <authorList>
            <person name="de Groot N.N."/>
        </authorList>
    </citation>
    <scope>NUCLEOTIDE SEQUENCE [LARGE SCALE GENOMIC DNA]</scope>
    <source>
        <strain evidence="6 7">ASO4-2</strain>
    </source>
</reference>
<keyword evidence="1" id="KW-0547">Nucleotide-binding</keyword>
<name>A0A1G6E172_9BACT</name>
<evidence type="ECO:0000259" key="4">
    <source>
        <dbReference type="Pfam" id="PF02568"/>
    </source>
</evidence>
<dbReference type="Proteomes" id="UP000198771">
    <property type="component" value="Unassembled WGS sequence"/>
</dbReference>
<evidence type="ECO:0000256" key="2">
    <source>
        <dbReference type="ARBA" id="ARBA00022840"/>
    </source>
</evidence>
<evidence type="ECO:0000313" key="6">
    <source>
        <dbReference type="EMBL" id="SDB51128.1"/>
    </source>
</evidence>
<evidence type="ECO:0000259" key="5">
    <source>
        <dbReference type="Pfam" id="PF18297"/>
    </source>
</evidence>
<sequence>MGNRVPFPIATGKRLGYHGVMPDTYHALALFSGGLDSILAMKTLQAQGLRILGLHFCSPFFGHPDRIEHWKRIYDLEIQSVDVHQEFIDLLLTGPRFGFGKVLNPCVDCKITMLTRAKSLLPIYGARFLVSGEVLGQRPMSQRRDTLNLISKQAEVRDILLRPLCAGHLDPTPMEREGLVDRSGLHAISGRGRKDQLRLAAEFGLPEIPTPAGGCLLTERESAKRFWPVLTRIPEPSPRDFALANIGRQFWNGRLWMVVGRNKADNEALEGMASTEDLLFKAVDVQGPLALGRGKPGISWTEEDVRQAADFVAGFSAKKRPPGQAAQIRLVRDARPHTLECPAQASGNAPTWMEFTWDEARQEKQDRFTQDQGKQSGVEQADRHPPQS</sequence>
<dbReference type="Pfam" id="PF02568">
    <property type="entry name" value="ThiI"/>
    <property type="match status" value="1"/>
</dbReference>
<dbReference type="AlphaFoldDB" id="A0A1G6E172"/>
<accession>A0A1G6E172</accession>
<evidence type="ECO:0000256" key="3">
    <source>
        <dbReference type="SAM" id="MobiDB-lite"/>
    </source>
</evidence>
<keyword evidence="2" id="KW-0067">ATP-binding</keyword>
<dbReference type="InterPro" id="IPR020536">
    <property type="entry name" value="ThiI_AANH"/>
</dbReference>
<dbReference type="EMBL" id="FMXO01000015">
    <property type="protein sequence ID" value="SDB51128.1"/>
    <property type="molecule type" value="Genomic_DNA"/>
</dbReference>
<dbReference type="InterPro" id="IPR014729">
    <property type="entry name" value="Rossmann-like_a/b/a_fold"/>
</dbReference>
<dbReference type="GO" id="GO:0004810">
    <property type="term" value="F:CCA tRNA nucleotidyltransferase activity"/>
    <property type="evidence" value="ECO:0007669"/>
    <property type="project" value="InterPro"/>
</dbReference>
<dbReference type="Gene3D" id="3.40.50.620">
    <property type="entry name" value="HUPs"/>
    <property type="match status" value="1"/>
</dbReference>
<evidence type="ECO:0000256" key="1">
    <source>
        <dbReference type="ARBA" id="ARBA00022741"/>
    </source>
</evidence>
<organism evidence="6 7">
    <name type="scientific">Desulfonatronum thiosulfatophilum</name>
    <dbReference type="NCBI Taxonomy" id="617002"/>
    <lineage>
        <taxon>Bacteria</taxon>
        <taxon>Pseudomonadati</taxon>
        <taxon>Thermodesulfobacteriota</taxon>
        <taxon>Desulfovibrionia</taxon>
        <taxon>Desulfovibrionales</taxon>
        <taxon>Desulfonatronaceae</taxon>
        <taxon>Desulfonatronum</taxon>
    </lineage>
</organism>
<dbReference type="GO" id="GO:0005524">
    <property type="term" value="F:ATP binding"/>
    <property type="evidence" value="ECO:0007669"/>
    <property type="project" value="UniProtKB-KW"/>
</dbReference>
<proteinExistence type="predicted"/>
<keyword evidence="7" id="KW-1185">Reference proteome</keyword>
<dbReference type="STRING" id="617002.SAMN05660653_02513"/>
<dbReference type="SUPFAM" id="SSF52402">
    <property type="entry name" value="Adenine nucleotide alpha hydrolases-like"/>
    <property type="match status" value="1"/>
</dbReference>
<protein>
    <submittedName>
        <fullName evidence="6">Thiamine biosynthesis protein (ThiI)</fullName>
    </submittedName>
</protein>
<dbReference type="Pfam" id="PF18297">
    <property type="entry name" value="NFACT-R_2"/>
    <property type="match status" value="1"/>
</dbReference>
<feature type="domain" description="Thil AANH" evidence="4">
    <location>
        <begin position="26"/>
        <end position="165"/>
    </location>
</feature>
<dbReference type="RefSeq" id="WP_341844801.1">
    <property type="nucleotide sequence ID" value="NZ_FMXO01000015.1"/>
</dbReference>
<evidence type="ECO:0000313" key="7">
    <source>
        <dbReference type="Proteomes" id="UP000198771"/>
    </source>
</evidence>
<feature type="domain" description="NFACT protein RNA binding" evidence="5">
    <location>
        <begin position="254"/>
        <end position="320"/>
    </location>
</feature>
<gene>
    <name evidence="6" type="ORF">SAMN05660653_02513</name>
</gene>